<dbReference type="PROSITE" id="PS51257">
    <property type="entry name" value="PROKAR_LIPOPROTEIN"/>
    <property type="match status" value="1"/>
</dbReference>
<evidence type="ECO:0000313" key="1">
    <source>
        <dbReference type="EMBL" id="TGD56710.1"/>
    </source>
</evidence>
<accession>A0A4Z0L3A8</accession>
<reference evidence="1 2" key="1">
    <citation type="submission" date="2019-04" db="EMBL/GenBank/DDBJ databases">
        <title>Flavobacterium sp. strain DS2-A Genome sequencing and assembly.</title>
        <authorList>
            <person name="Kim I."/>
        </authorList>
    </citation>
    <scope>NUCLEOTIDE SEQUENCE [LARGE SCALE GENOMIC DNA]</scope>
    <source>
        <strain evidence="1 2">DS2-A</strain>
    </source>
</reference>
<comment type="caution">
    <text evidence="1">The sequence shown here is derived from an EMBL/GenBank/DDBJ whole genome shotgun (WGS) entry which is preliminary data.</text>
</comment>
<dbReference type="RefSeq" id="WP_135527483.1">
    <property type="nucleotide sequence ID" value="NZ_SRLH01000009.1"/>
</dbReference>
<dbReference type="EMBL" id="SRLH01000009">
    <property type="protein sequence ID" value="TGD56710.1"/>
    <property type="molecule type" value="Genomic_DNA"/>
</dbReference>
<protein>
    <submittedName>
        <fullName evidence="1">Uncharacterized protein</fullName>
    </submittedName>
</protein>
<evidence type="ECO:0000313" key="2">
    <source>
        <dbReference type="Proteomes" id="UP000297407"/>
    </source>
</evidence>
<keyword evidence="2" id="KW-1185">Reference proteome</keyword>
<proteinExistence type="predicted"/>
<dbReference type="Proteomes" id="UP000297407">
    <property type="component" value="Unassembled WGS sequence"/>
</dbReference>
<dbReference type="OrthoDB" id="794403at2"/>
<name>A0A4Z0L3A8_9FLAO</name>
<dbReference type="AlphaFoldDB" id="A0A4Z0L3A8"/>
<organism evidence="1 2">
    <name type="scientific">Flavobacterium humi</name>
    <dbReference type="NCBI Taxonomy" id="2562683"/>
    <lineage>
        <taxon>Bacteria</taxon>
        <taxon>Pseudomonadati</taxon>
        <taxon>Bacteroidota</taxon>
        <taxon>Flavobacteriia</taxon>
        <taxon>Flavobacteriales</taxon>
        <taxon>Flavobacteriaceae</taxon>
        <taxon>Flavobacterium</taxon>
    </lineage>
</organism>
<gene>
    <name evidence="1" type="ORF">E4635_14810</name>
</gene>
<sequence>MKKTLLLAFVLLGVLSCKKKEEPLPTQPGQEKTSTALSIGCFAFEGDYGTILLRVTDTLNGIKGFLKYDLYEKDSNTGTFKGFLKGDTLIADYTFQSEGTESTRQVAFLAGENQLLEGYGEMTPDGTRFKETKTLQFSKAMPLTKTDCKGTPDCPVGFGFVYSALEKKCLPVKTIATVLHPLKDGMASAGPQAYVLFSKDTETAELFLPDQDKSVFLSKTSEGNWAFEEYKLMAWKGYVLQYKGKPVYGGQ</sequence>